<dbReference type="EMBL" id="LQZT01000050">
    <property type="protein sequence ID" value="OCW55503.1"/>
    <property type="molecule type" value="Genomic_DNA"/>
</dbReference>
<gene>
    <name evidence="3" type="ORF">AWJ14_05765</name>
</gene>
<comment type="caution">
    <text evidence="3">The sequence shown here is derived from an EMBL/GenBank/DDBJ whole genome shotgun (WGS) entry which is preliminary data.</text>
</comment>
<evidence type="ECO:0000259" key="1">
    <source>
        <dbReference type="Pfam" id="PF07171"/>
    </source>
</evidence>
<accession>A0A1C1YPL6</accession>
<evidence type="ECO:0000313" key="4">
    <source>
        <dbReference type="Proteomes" id="UP000094795"/>
    </source>
</evidence>
<dbReference type="AlphaFoldDB" id="A0A1C1YPL6"/>
<dbReference type="RefSeq" id="WP_066184229.1">
    <property type="nucleotide sequence ID" value="NZ_LQZT01000050.1"/>
</dbReference>
<feature type="domain" description="Microcystin LR degradation protein MlrC C-terminal" evidence="1">
    <location>
        <begin position="301"/>
        <end position="475"/>
    </location>
</feature>
<sequence length="498" mass="53092">MTDLRIAIVGLSVECLLGSPLKTEAADMQVYRGREMTDGDLWMVRGVLQRLAEESGVEAVPLMWATALPGGALSAGNYAALRKETVELLRANGPFDGVVMVNHGALEVDGIDNHPDSDFLRAVREAVGPDIPVAASLDLHGHISPDFISDITVIGALRTAPHRDDREAGYRAAHQLLKVLRTGIRPRIAAVRIPILIAGEAAVTTTEPGASIYAGLPSYDARPGILEANVFVGFAFNDVPWGGMTAIVTSDGDADLARATAQELASEIWRRRHDFVLRMETAGVAEGLARVAAATEGPIFVSDSGDNTTAGAPGDLTGVLQAMLDLKSPPRAVIAGITAPGLVQQALDAGIGSTIEVVLGEDHISLPGTRRRVTGEVINGGPELKLSGFQPYRSVEAAWAAIRFGALVATFHARPIGITTPEHFDSMGLDRSAFTVFVVKLGYLHPRLEDIAKRHVLLLSEGTVSLDLENRDWRRVARPALPADPDFAWVPGESTYTN</sequence>
<proteinExistence type="predicted"/>
<evidence type="ECO:0000259" key="2">
    <source>
        <dbReference type="Pfam" id="PF07364"/>
    </source>
</evidence>
<dbReference type="Pfam" id="PF07364">
    <property type="entry name" value="DUF1485"/>
    <property type="match status" value="1"/>
</dbReference>
<name>A0A1C1YPL6_9HYPH</name>
<dbReference type="InterPro" id="IPR015995">
    <property type="entry name" value="MlrC_N"/>
</dbReference>
<dbReference type="Pfam" id="PF07171">
    <property type="entry name" value="MlrC_C"/>
    <property type="match status" value="1"/>
</dbReference>
<dbReference type="OrthoDB" id="9782658at2"/>
<evidence type="ECO:0008006" key="5">
    <source>
        <dbReference type="Google" id="ProtNLM"/>
    </source>
</evidence>
<organism evidence="3 4">
    <name type="scientific">Hoeflea olei</name>
    <dbReference type="NCBI Taxonomy" id="1480615"/>
    <lineage>
        <taxon>Bacteria</taxon>
        <taxon>Pseudomonadati</taxon>
        <taxon>Pseudomonadota</taxon>
        <taxon>Alphaproteobacteria</taxon>
        <taxon>Hyphomicrobiales</taxon>
        <taxon>Rhizobiaceae</taxon>
        <taxon>Hoeflea</taxon>
    </lineage>
</organism>
<feature type="domain" description="Microcystin LR degradation protein MlrC N-terminal" evidence="2">
    <location>
        <begin position="5"/>
        <end position="282"/>
    </location>
</feature>
<keyword evidence="4" id="KW-1185">Reference proteome</keyword>
<protein>
    <recommendedName>
        <fullName evidence="5">Microcystinase C</fullName>
    </recommendedName>
</protein>
<evidence type="ECO:0000313" key="3">
    <source>
        <dbReference type="EMBL" id="OCW55503.1"/>
    </source>
</evidence>
<dbReference type="InterPro" id="IPR010799">
    <property type="entry name" value="MlrC_C"/>
</dbReference>
<dbReference type="Proteomes" id="UP000094795">
    <property type="component" value="Unassembled WGS sequence"/>
</dbReference>
<reference evidence="3 4" key="1">
    <citation type="submission" date="2015-12" db="EMBL/GenBank/DDBJ databases">
        <authorList>
            <person name="Shamseldin A."/>
            <person name="Moawad H."/>
            <person name="Abd El-Rahim W.M."/>
            <person name="Sadowsky M.J."/>
        </authorList>
    </citation>
    <scope>NUCLEOTIDE SEQUENCE [LARGE SCALE GENOMIC DNA]</scope>
    <source>
        <strain evidence="3 4">JC234</strain>
    </source>
</reference>
<dbReference type="STRING" id="1480615.AWJ14_05765"/>